<name>A0A1F6V354_9BACT</name>
<dbReference type="Proteomes" id="UP000178700">
    <property type="component" value="Unassembled WGS sequence"/>
</dbReference>
<proteinExistence type="predicted"/>
<keyword evidence="1" id="KW-1133">Transmembrane helix</keyword>
<gene>
    <name evidence="3" type="ORF">A2642_03995</name>
</gene>
<protein>
    <recommendedName>
        <fullName evidence="2">DUF2231 domain-containing protein</fullName>
    </recommendedName>
</protein>
<dbReference type="Pfam" id="PF09990">
    <property type="entry name" value="DUF2231"/>
    <property type="match status" value="1"/>
</dbReference>
<organism evidence="3 4">
    <name type="scientific">Candidatus Nomurabacteria bacterium RIFCSPHIGHO2_01_FULL_39_10</name>
    <dbReference type="NCBI Taxonomy" id="1801733"/>
    <lineage>
        <taxon>Bacteria</taxon>
        <taxon>Candidatus Nomuraibacteriota</taxon>
    </lineage>
</organism>
<keyword evidence="1" id="KW-0472">Membrane</keyword>
<keyword evidence="1" id="KW-0812">Transmembrane</keyword>
<sequence>MVYNIHPIIVHFPIALLFLYSIIKIIPFSKWWSNVSWKHIERALLFVGVLGAIAALLTGDVARELVQPDAKLTDAHETFAYLSFFIYGALLVGELIAIFKFKYLIGLKSEKTKILLFFLERIFSDKIISKLLAFIGFVSIILTGMLGGVMVYGLSADPFAGVVLKMLGIEL</sequence>
<evidence type="ECO:0000313" key="4">
    <source>
        <dbReference type="Proteomes" id="UP000178700"/>
    </source>
</evidence>
<feature type="transmembrane region" description="Helical" evidence="1">
    <location>
        <begin position="79"/>
        <end position="99"/>
    </location>
</feature>
<feature type="domain" description="DUF2231" evidence="2">
    <location>
        <begin position="4"/>
        <end position="152"/>
    </location>
</feature>
<feature type="transmembrane region" description="Helical" evidence="1">
    <location>
        <begin position="6"/>
        <end position="23"/>
    </location>
</feature>
<evidence type="ECO:0000259" key="2">
    <source>
        <dbReference type="Pfam" id="PF09990"/>
    </source>
</evidence>
<reference evidence="3 4" key="1">
    <citation type="journal article" date="2016" name="Nat. Commun.">
        <title>Thousands of microbial genomes shed light on interconnected biogeochemical processes in an aquifer system.</title>
        <authorList>
            <person name="Anantharaman K."/>
            <person name="Brown C.T."/>
            <person name="Hug L.A."/>
            <person name="Sharon I."/>
            <person name="Castelle C.J."/>
            <person name="Probst A.J."/>
            <person name="Thomas B.C."/>
            <person name="Singh A."/>
            <person name="Wilkins M.J."/>
            <person name="Karaoz U."/>
            <person name="Brodie E.L."/>
            <person name="Williams K.H."/>
            <person name="Hubbard S.S."/>
            <person name="Banfield J.F."/>
        </authorList>
    </citation>
    <scope>NUCLEOTIDE SEQUENCE [LARGE SCALE GENOMIC DNA]</scope>
</reference>
<dbReference type="EMBL" id="MFTJ01000059">
    <property type="protein sequence ID" value="OGI64062.1"/>
    <property type="molecule type" value="Genomic_DNA"/>
</dbReference>
<evidence type="ECO:0000313" key="3">
    <source>
        <dbReference type="EMBL" id="OGI64062.1"/>
    </source>
</evidence>
<dbReference type="InterPro" id="IPR019251">
    <property type="entry name" value="DUF2231_TM"/>
</dbReference>
<accession>A0A1F6V354</accession>
<evidence type="ECO:0000256" key="1">
    <source>
        <dbReference type="SAM" id="Phobius"/>
    </source>
</evidence>
<comment type="caution">
    <text evidence="3">The sequence shown here is derived from an EMBL/GenBank/DDBJ whole genome shotgun (WGS) entry which is preliminary data.</text>
</comment>
<feature type="transmembrane region" description="Helical" evidence="1">
    <location>
        <begin position="43"/>
        <end position="59"/>
    </location>
</feature>
<dbReference type="AlphaFoldDB" id="A0A1F6V354"/>
<feature type="transmembrane region" description="Helical" evidence="1">
    <location>
        <begin position="131"/>
        <end position="154"/>
    </location>
</feature>